<dbReference type="PANTHER" id="PTHR47099:SF1">
    <property type="entry name" value="METHYLCOBAMIDE:COM METHYLTRANSFERASE MTBA"/>
    <property type="match status" value="1"/>
</dbReference>
<accession>A0A315ZUL3</accession>
<organism evidence="2 3">
    <name type="scientific">Faecalicatena contorta</name>
    <dbReference type="NCBI Taxonomy" id="39482"/>
    <lineage>
        <taxon>Bacteria</taxon>
        <taxon>Bacillati</taxon>
        <taxon>Bacillota</taxon>
        <taxon>Clostridia</taxon>
        <taxon>Lachnospirales</taxon>
        <taxon>Lachnospiraceae</taxon>
        <taxon>Faecalicatena</taxon>
    </lineage>
</organism>
<keyword evidence="3" id="KW-1185">Reference proteome</keyword>
<dbReference type="PANTHER" id="PTHR47099">
    <property type="entry name" value="METHYLCOBAMIDE:COM METHYLTRANSFERASE MTBA"/>
    <property type="match status" value="1"/>
</dbReference>
<dbReference type="EMBL" id="UHJJ01000011">
    <property type="protein sequence ID" value="SUQ15284.1"/>
    <property type="molecule type" value="Genomic_DNA"/>
</dbReference>
<dbReference type="CDD" id="cd03465">
    <property type="entry name" value="URO-D_like"/>
    <property type="match status" value="1"/>
</dbReference>
<evidence type="ECO:0000259" key="1">
    <source>
        <dbReference type="Pfam" id="PF01208"/>
    </source>
</evidence>
<dbReference type="RefSeq" id="WP_109712969.1">
    <property type="nucleotide sequence ID" value="NZ_QGDS01000011.1"/>
</dbReference>
<dbReference type="SUPFAM" id="SSF51726">
    <property type="entry name" value="UROD/MetE-like"/>
    <property type="match status" value="1"/>
</dbReference>
<gene>
    <name evidence="2" type="ORF">SAMN05216529_11169</name>
</gene>
<feature type="domain" description="Uroporphyrinogen decarboxylase (URO-D)" evidence="1">
    <location>
        <begin position="10"/>
        <end position="343"/>
    </location>
</feature>
<dbReference type="Proteomes" id="UP000254051">
    <property type="component" value="Unassembled WGS sequence"/>
</dbReference>
<dbReference type="OrthoDB" id="9780425at2"/>
<evidence type="ECO:0000313" key="2">
    <source>
        <dbReference type="EMBL" id="SUQ15284.1"/>
    </source>
</evidence>
<dbReference type="Pfam" id="PF01208">
    <property type="entry name" value="URO-D"/>
    <property type="match status" value="1"/>
</dbReference>
<evidence type="ECO:0000313" key="3">
    <source>
        <dbReference type="Proteomes" id="UP000254051"/>
    </source>
</evidence>
<dbReference type="GO" id="GO:0006779">
    <property type="term" value="P:porphyrin-containing compound biosynthetic process"/>
    <property type="evidence" value="ECO:0007669"/>
    <property type="project" value="InterPro"/>
</dbReference>
<dbReference type="Gene3D" id="3.20.20.210">
    <property type="match status" value="1"/>
</dbReference>
<dbReference type="AlphaFoldDB" id="A0A315ZUL3"/>
<reference evidence="3" key="1">
    <citation type="submission" date="2017-07" db="EMBL/GenBank/DDBJ databases">
        <authorList>
            <person name="Varghese N."/>
            <person name="Submissions S."/>
        </authorList>
    </citation>
    <scope>NUCLEOTIDE SEQUENCE [LARGE SCALE GENOMIC DNA]</scope>
    <source>
        <strain evidence="3">NLAE-zl-C134</strain>
    </source>
</reference>
<dbReference type="InterPro" id="IPR000257">
    <property type="entry name" value="Uroporphyrinogen_deCOase"/>
</dbReference>
<name>A0A315ZUL3_9FIRM</name>
<dbReference type="GO" id="GO:0004853">
    <property type="term" value="F:uroporphyrinogen decarboxylase activity"/>
    <property type="evidence" value="ECO:0007669"/>
    <property type="project" value="InterPro"/>
</dbReference>
<dbReference type="InterPro" id="IPR038071">
    <property type="entry name" value="UROD/MetE-like_sf"/>
</dbReference>
<protein>
    <submittedName>
        <fullName evidence="2">Uroporphyrinogen decarboxylase</fullName>
    </submittedName>
</protein>
<sequence length="366" mass="40060">MERNRKIQMTPKERAAAMAKGEGVDRLPCNPNIANGVARVYGCKISEFNTSAKTLANAQIASYRKFGYDGVRVFTDLFPWPEAMGAKVICPEDNTADLLEPAIKNEKDIDRLIPLNPYKDGRLPVHLEAMKYLVDEVGDEVGCSAAIIGPFTFACFLLGIDNTLKACIKNPEIVHKLCRIALESSIAYVDAAMAIGLGPTISEPMSSCTVISPRIFRKFSQPYLKQLVDHIKSNGKGVVMHICGQTSGIWQDIADMGVAGFSIDNVASIVECKKKIGSKCRILGNVDPGTIMYMGSKDQVRLETLKGIRDGYDSPMGYTPMSGCSLPIDTPLENIQEMMDTVADVGYPVNIDRVNELINDVEKRLA</sequence>
<proteinExistence type="predicted"/>
<dbReference type="InterPro" id="IPR052024">
    <property type="entry name" value="Methanogen_methyltrans"/>
</dbReference>